<reference evidence="1 2" key="1">
    <citation type="submission" date="2012-09" db="EMBL/GenBank/DDBJ databases">
        <title>Genome Sequence of alkane-degrading Bacterium Alcanivorax venustensis ISO4.</title>
        <authorList>
            <person name="Lai Q."/>
            <person name="Shao Z."/>
        </authorList>
    </citation>
    <scope>NUCLEOTIDE SEQUENCE [LARGE SCALE GENOMIC DNA]</scope>
    <source>
        <strain evidence="1 2">ISO4</strain>
    </source>
</reference>
<evidence type="ECO:0008006" key="3">
    <source>
        <dbReference type="Google" id="ProtNLM"/>
    </source>
</evidence>
<gene>
    <name evidence="1" type="ORF">ISO4_02945</name>
</gene>
<dbReference type="EMBL" id="ARXR01000039">
    <property type="protein sequence ID" value="MBF5054343.1"/>
    <property type="molecule type" value="Genomic_DNA"/>
</dbReference>
<protein>
    <recommendedName>
        <fullName evidence="3">DUF3080 domain-containing protein</fullName>
    </recommendedName>
</protein>
<dbReference type="Proteomes" id="UP000644441">
    <property type="component" value="Unassembled WGS sequence"/>
</dbReference>
<proteinExistence type="predicted"/>
<accession>A0ABS0AJM8</accession>
<dbReference type="Pfam" id="PF11279">
    <property type="entry name" value="DUF3080"/>
    <property type="match status" value="1"/>
</dbReference>
<comment type="caution">
    <text evidence="1">The sequence shown here is derived from an EMBL/GenBank/DDBJ whole genome shotgun (WGS) entry which is preliminary data.</text>
</comment>
<evidence type="ECO:0000313" key="1">
    <source>
        <dbReference type="EMBL" id="MBF5054343.1"/>
    </source>
</evidence>
<name>A0ABS0AJM8_9GAMM</name>
<evidence type="ECO:0000313" key="2">
    <source>
        <dbReference type="Proteomes" id="UP000644441"/>
    </source>
</evidence>
<organism evidence="1 2">
    <name type="scientific">Alloalcanivorax venustensis ISO4</name>
    <dbReference type="NCBI Taxonomy" id="1177184"/>
    <lineage>
        <taxon>Bacteria</taxon>
        <taxon>Pseudomonadati</taxon>
        <taxon>Pseudomonadota</taxon>
        <taxon>Gammaproteobacteria</taxon>
        <taxon>Oceanospirillales</taxon>
        <taxon>Alcanivoracaceae</taxon>
        <taxon>Alloalcanivorax</taxon>
    </lineage>
</organism>
<dbReference type="InterPro" id="IPR021431">
    <property type="entry name" value="DUF3080"/>
</dbReference>
<sequence length="338" mass="36730">MAVALIALAATAGLALWPEDPVAARWQDYLARLERLTRQPVPSAAALELRPYPGNAALRRPLPDLRTGLLNYLGLRHCDLMSLVSERNSALGKLRSASLRLDYELTFIERGQRCLNGAALEDPELIGLLERTLEVKRDSLGDLFWNATWASDELRGFLNQSPGPAGDSARGLEALGGLASAGRALRESPPPDALPDLERHLATLAGGAAGGAVLREIAAARVALAQALGMLESLDEDSLCPRGRASQRARYLRNLLDSVYGQEVQPYLAELDRRQRRLGERLRALRAASSGTNPALDRWLDHYFGPRGQSARLDRALRAHTERWQTVLGACGLMPGGG</sequence>
<keyword evidence="2" id="KW-1185">Reference proteome</keyword>